<gene>
    <name evidence="1" type="ORF">SAMN02745131_02039</name>
</gene>
<evidence type="ECO:0000313" key="2">
    <source>
        <dbReference type="Proteomes" id="UP000184048"/>
    </source>
</evidence>
<dbReference type="Proteomes" id="UP000184048">
    <property type="component" value="Unassembled WGS sequence"/>
</dbReference>
<organism evidence="1 2">
    <name type="scientific">Flavisolibacter ginsengisoli DSM 18119</name>
    <dbReference type="NCBI Taxonomy" id="1121884"/>
    <lineage>
        <taxon>Bacteria</taxon>
        <taxon>Pseudomonadati</taxon>
        <taxon>Bacteroidota</taxon>
        <taxon>Chitinophagia</taxon>
        <taxon>Chitinophagales</taxon>
        <taxon>Chitinophagaceae</taxon>
        <taxon>Flavisolibacter</taxon>
    </lineage>
</organism>
<evidence type="ECO:0008006" key="3">
    <source>
        <dbReference type="Google" id="ProtNLM"/>
    </source>
</evidence>
<dbReference type="PROSITE" id="PS51257">
    <property type="entry name" value="PROKAR_LIPOPROTEIN"/>
    <property type="match status" value="1"/>
</dbReference>
<dbReference type="EMBL" id="FQUU01000007">
    <property type="protein sequence ID" value="SHF20379.1"/>
    <property type="molecule type" value="Genomic_DNA"/>
</dbReference>
<dbReference type="AlphaFoldDB" id="A0A1M4ZQR0"/>
<proteinExistence type="predicted"/>
<sequence length="275" mass="32348">MRKAYLIYISLLLFGLYACKKNDFIPPGMFQKIKCDYSQAYAPGLIPETTGPIYLFTKTYDANNRLSEISFRLRNVAYFPVDLYRYTVSYPQGHMVFTGMKGETVYDFAFNKQGQLDHVNGNDIRFIYTGNKLSEIVKGIESEPFIQMSYDKTNKNISKLKFFHSGAYDTIQYVYDYSRKIKEQVYPDDMIGDAFTFYFFLKYLNILPDLQPENMLTSSTYGSTVFYPYPSFYDRVYSNHIIDKEGKLLSYTQTSHRSYDLTMVENWTIDWKCFK</sequence>
<name>A0A1M4ZQR0_9BACT</name>
<evidence type="ECO:0000313" key="1">
    <source>
        <dbReference type="EMBL" id="SHF20379.1"/>
    </source>
</evidence>
<accession>A0A1M4ZQR0</accession>
<dbReference type="RefSeq" id="WP_072835231.1">
    <property type="nucleotide sequence ID" value="NZ_FQUU01000007.1"/>
</dbReference>
<keyword evidence="2" id="KW-1185">Reference proteome</keyword>
<reference evidence="1 2" key="1">
    <citation type="submission" date="2016-11" db="EMBL/GenBank/DDBJ databases">
        <authorList>
            <person name="Jaros S."/>
            <person name="Januszkiewicz K."/>
            <person name="Wedrychowicz H."/>
        </authorList>
    </citation>
    <scope>NUCLEOTIDE SEQUENCE [LARGE SCALE GENOMIC DNA]</scope>
    <source>
        <strain evidence="1 2">DSM 18119</strain>
    </source>
</reference>
<protein>
    <recommendedName>
        <fullName evidence="3">DUF4595 domain-containing protein</fullName>
    </recommendedName>
</protein>